<dbReference type="AlphaFoldDB" id="A0A3B7MMJ7"/>
<evidence type="ECO:0000313" key="16">
    <source>
        <dbReference type="EMBL" id="AXY74957.1"/>
    </source>
</evidence>
<comment type="similarity">
    <text evidence="11 12">Belongs to the TonB-dependent receptor family.</text>
</comment>
<keyword evidence="13" id="KW-0732">Signal</keyword>
<comment type="subcellular location">
    <subcellularLocation>
        <location evidence="1 11">Cell outer membrane</location>
        <topology evidence="1 11">Multi-pass membrane protein</topology>
    </subcellularLocation>
</comment>
<keyword evidence="3 11" id="KW-1134">Transmembrane beta strand</keyword>
<organism evidence="16 17">
    <name type="scientific">Paraflavitalea soli</name>
    <dbReference type="NCBI Taxonomy" id="2315862"/>
    <lineage>
        <taxon>Bacteria</taxon>
        <taxon>Pseudomonadati</taxon>
        <taxon>Bacteroidota</taxon>
        <taxon>Chitinophagia</taxon>
        <taxon>Chitinophagales</taxon>
        <taxon>Chitinophagaceae</taxon>
        <taxon>Paraflavitalea</taxon>
    </lineage>
</organism>
<dbReference type="Pfam" id="PF00593">
    <property type="entry name" value="TonB_dep_Rec_b-barrel"/>
    <property type="match status" value="1"/>
</dbReference>
<dbReference type="Proteomes" id="UP000263900">
    <property type="component" value="Chromosome"/>
</dbReference>
<dbReference type="InterPro" id="IPR036942">
    <property type="entry name" value="Beta-barrel_TonB_sf"/>
</dbReference>
<keyword evidence="6" id="KW-0408">Iron</keyword>
<evidence type="ECO:0000256" key="1">
    <source>
        <dbReference type="ARBA" id="ARBA00004571"/>
    </source>
</evidence>
<keyword evidence="8 12" id="KW-0798">TonB box</keyword>
<dbReference type="OrthoDB" id="9775095at2"/>
<evidence type="ECO:0000256" key="12">
    <source>
        <dbReference type="RuleBase" id="RU003357"/>
    </source>
</evidence>
<name>A0A3B7MMJ7_9BACT</name>
<dbReference type="GO" id="GO:0006826">
    <property type="term" value="P:iron ion transport"/>
    <property type="evidence" value="ECO:0007669"/>
    <property type="project" value="UniProtKB-KW"/>
</dbReference>
<evidence type="ECO:0000256" key="2">
    <source>
        <dbReference type="ARBA" id="ARBA00022448"/>
    </source>
</evidence>
<proteinExistence type="inferred from homology"/>
<evidence type="ECO:0000256" key="11">
    <source>
        <dbReference type="PROSITE-ProRule" id="PRU01360"/>
    </source>
</evidence>
<evidence type="ECO:0000256" key="9">
    <source>
        <dbReference type="ARBA" id="ARBA00023136"/>
    </source>
</evidence>
<keyword evidence="16" id="KW-0675">Receptor</keyword>
<evidence type="ECO:0000256" key="3">
    <source>
        <dbReference type="ARBA" id="ARBA00022452"/>
    </source>
</evidence>
<feature type="domain" description="TonB-dependent receptor-like beta-barrel" evidence="14">
    <location>
        <begin position="192"/>
        <end position="678"/>
    </location>
</feature>
<evidence type="ECO:0000256" key="4">
    <source>
        <dbReference type="ARBA" id="ARBA00022496"/>
    </source>
</evidence>
<keyword evidence="4" id="KW-0410">Iron transport</keyword>
<keyword evidence="9 11" id="KW-0472">Membrane</keyword>
<dbReference type="GO" id="GO:0009279">
    <property type="term" value="C:cell outer membrane"/>
    <property type="evidence" value="ECO:0007669"/>
    <property type="project" value="UniProtKB-SubCell"/>
</dbReference>
<keyword evidence="5 11" id="KW-0812">Transmembrane</keyword>
<dbReference type="EMBL" id="CP032157">
    <property type="protein sequence ID" value="AXY74957.1"/>
    <property type="molecule type" value="Genomic_DNA"/>
</dbReference>
<feature type="signal peptide" evidence="13">
    <location>
        <begin position="1"/>
        <end position="20"/>
    </location>
</feature>
<dbReference type="InterPro" id="IPR039426">
    <property type="entry name" value="TonB-dep_rcpt-like"/>
</dbReference>
<dbReference type="Gene3D" id="2.40.170.20">
    <property type="entry name" value="TonB-dependent receptor, beta-barrel domain"/>
    <property type="match status" value="1"/>
</dbReference>
<evidence type="ECO:0000256" key="13">
    <source>
        <dbReference type="SAM" id="SignalP"/>
    </source>
</evidence>
<keyword evidence="17" id="KW-1185">Reference proteome</keyword>
<keyword evidence="10 11" id="KW-0998">Cell outer membrane</keyword>
<accession>A0A3B7MMJ7</accession>
<dbReference type="CDD" id="cd01347">
    <property type="entry name" value="ligand_gated_channel"/>
    <property type="match status" value="1"/>
</dbReference>
<evidence type="ECO:0000256" key="8">
    <source>
        <dbReference type="ARBA" id="ARBA00023077"/>
    </source>
</evidence>
<dbReference type="KEGG" id="pseg:D3H65_13610"/>
<dbReference type="Pfam" id="PF07715">
    <property type="entry name" value="Plug"/>
    <property type="match status" value="1"/>
</dbReference>
<reference evidence="16 17" key="1">
    <citation type="submission" date="2018-09" db="EMBL/GenBank/DDBJ databases">
        <title>Genome sequencing of strain 6GH32-13.</title>
        <authorList>
            <person name="Weon H.-Y."/>
            <person name="Heo J."/>
            <person name="Kwon S.-W."/>
        </authorList>
    </citation>
    <scope>NUCLEOTIDE SEQUENCE [LARGE SCALE GENOMIC DNA]</scope>
    <source>
        <strain evidence="16 17">5GH32-13</strain>
    </source>
</reference>
<evidence type="ECO:0000259" key="15">
    <source>
        <dbReference type="Pfam" id="PF07715"/>
    </source>
</evidence>
<sequence length="709" mass="79405">MLMKLMYALVGSLLCTGAYAQTIDSLDAIVVTAQKKEEKLQKIPVSVSAITSRQVIDYRLWNTKEITAIVPNLYSADPGDNRNVTSIRGITTTSYDPAVATYIDGVNQFGLDTYISQLSDIERIEVLRGPQGTLYGRNAMGGVINIITKQPGNHITGFAEANVGNYGQQRYAAGIRTPLIKNKLYLGVSGIYDRREGFYTNLYNNKDFDRQHSLSGNYYLKYIVNPRWSVTFNLKHLANRNNGTFPLVNGVEDALEHPFELNQNAVTEMVDNTFNTSLSVNHTGHAFNFSSQTAWQSNHRYYKDPIDGDFSPIDGVTIINDYGSKWNKVKVFTQEFRFTSPTAAASPLKWTAGTYLFIQNNPVKQTTHFGEDAELVGSPDKNYGLINTSTGKGFGIALYGEVNYALNKQWELIAGIRYDYEHKKQQVRGEYKPDASPDPIFDFQPDTSATAHFNAFSPKVGLLYHAAANNDLYVTYSRGYRAGGLTQLAADPSTPPLYAYKPEYSNNIELGSKNTFFNNKLRVNVALFYATITDAQVPTLVLPAAITITKNAGKLTSKGAEIELAALPVRGLEINYQAGFTDAEYKTLKVPQNGAEADLSGKKQLFTPDMTSMLALQYQFAVSRKPYIQLMARGEWQYLGEQYFDLANNIRQSPYNLLNTRTGIITRYVDLLFWARNIGNRKYISYAYDFGAVHLGNPETWGFTLRVKW</sequence>
<protein>
    <submittedName>
        <fullName evidence="16">TonB-dependent receptor</fullName>
    </submittedName>
</protein>
<dbReference type="SUPFAM" id="SSF56935">
    <property type="entry name" value="Porins"/>
    <property type="match status" value="1"/>
</dbReference>
<gene>
    <name evidence="16" type="ORF">D3H65_13610</name>
</gene>
<dbReference type="InterPro" id="IPR012910">
    <property type="entry name" value="Plug_dom"/>
</dbReference>
<evidence type="ECO:0000256" key="5">
    <source>
        <dbReference type="ARBA" id="ARBA00022692"/>
    </source>
</evidence>
<dbReference type="PROSITE" id="PS52016">
    <property type="entry name" value="TONB_DEPENDENT_REC_3"/>
    <property type="match status" value="1"/>
</dbReference>
<evidence type="ECO:0000256" key="10">
    <source>
        <dbReference type="ARBA" id="ARBA00023237"/>
    </source>
</evidence>
<dbReference type="PANTHER" id="PTHR32552:SF81">
    <property type="entry name" value="TONB-DEPENDENT OUTER MEMBRANE RECEPTOR"/>
    <property type="match status" value="1"/>
</dbReference>
<feature type="domain" description="TonB-dependent receptor plug" evidence="15">
    <location>
        <begin position="40"/>
        <end position="143"/>
    </location>
</feature>
<dbReference type="InterPro" id="IPR000531">
    <property type="entry name" value="Beta-barrel_TonB"/>
</dbReference>
<evidence type="ECO:0000256" key="6">
    <source>
        <dbReference type="ARBA" id="ARBA00023004"/>
    </source>
</evidence>
<evidence type="ECO:0000313" key="17">
    <source>
        <dbReference type="Proteomes" id="UP000263900"/>
    </source>
</evidence>
<dbReference type="PANTHER" id="PTHR32552">
    <property type="entry name" value="FERRICHROME IRON RECEPTOR-RELATED"/>
    <property type="match status" value="1"/>
</dbReference>
<keyword evidence="2 11" id="KW-0813">Transport</keyword>
<keyword evidence="7" id="KW-0406">Ion transport</keyword>
<evidence type="ECO:0000259" key="14">
    <source>
        <dbReference type="Pfam" id="PF00593"/>
    </source>
</evidence>
<feature type="chain" id="PRO_5017694364" evidence="13">
    <location>
        <begin position="21"/>
        <end position="709"/>
    </location>
</feature>
<evidence type="ECO:0000256" key="7">
    <source>
        <dbReference type="ARBA" id="ARBA00023065"/>
    </source>
</evidence>